<feature type="transmembrane region" description="Helical" evidence="8">
    <location>
        <begin position="137"/>
        <end position="157"/>
    </location>
</feature>
<feature type="transmembrane region" description="Helical" evidence="8">
    <location>
        <begin position="112"/>
        <end position="131"/>
    </location>
</feature>
<dbReference type="NCBIfam" id="TIGR00879">
    <property type="entry name" value="SP"/>
    <property type="match status" value="1"/>
</dbReference>
<dbReference type="PROSITE" id="PS50850">
    <property type="entry name" value="MFS"/>
    <property type="match status" value="1"/>
</dbReference>
<dbReference type="GO" id="GO:0016020">
    <property type="term" value="C:membrane"/>
    <property type="evidence" value="ECO:0007669"/>
    <property type="project" value="UniProtKB-SubCell"/>
</dbReference>
<feature type="transmembrane region" description="Helical" evidence="8">
    <location>
        <begin position="84"/>
        <end position="105"/>
    </location>
</feature>
<comment type="similarity">
    <text evidence="2 7">Belongs to the major facilitator superfamily. Sugar transporter (TC 2.A.1.1) family.</text>
</comment>
<reference evidence="10" key="1">
    <citation type="submission" date="2023-02" db="EMBL/GenBank/DDBJ databases">
        <authorList>
            <person name="Palmer J.M."/>
        </authorList>
    </citation>
    <scope>NUCLEOTIDE SEQUENCE</scope>
    <source>
        <strain evidence="10">FW57</strain>
    </source>
</reference>
<feature type="transmembrane region" description="Helical" evidence="8">
    <location>
        <begin position="424"/>
        <end position="446"/>
    </location>
</feature>
<comment type="subcellular location">
    <subcellularLocation>
        <location evidence="1">Membrane</location>
        <topology evidence="1">Multi-pass membrane protein</topology>
    </subcellularLocation>
</comment>
<keyword evidence="4 8" id="KW-0812">Transmembrane</keyword>
<feature type="transmembrane region" description="Helical" evidence="8">
    <location>
        <begin position="381"/>
        <end position="403"/>
    </location>
</feature>
<gene>
    <name evidence="10" type="ORF">NEMBOFW57_003511</name>
</gene>
<evidence type="ECO:0000256" key="8">
    <source>
        <dbReference type="SAM" id="Phobius"/>
    </source>
</evidence>
<dbReference type="PANTHER" id="PTHR48022">
    <property type="entry name" value="PLASTIDIC GLUCOSE TRANSPORTER 4"/>
    <property type="match status" value="1"/>
</dbReference>
<feature type="transmembrane region" description="Helical" evidence="8">
    <location>
        <begin position="355"/>
        <end position="375"/>
    </location>
</feature>
<comment type="caution">
    <text evidence="10">The sequence shown here is derived from an EMBL/GenBank/DDBJ whole genome shotgun (WGS) entry which is preliminary data.</text>
</comment>
<feature type="domain" description="Major facilitator superfamily (MFS) profile" evidence="9">
    <location>
        <begin position="35"/>
        <end position="480"/>
    </location>
</feature>
<dbReference type="FunFam" id="1.20.1250.20:FF:000078">
    <property type="entry name" value="MFS maltose transporter, putative"/>
    <property type="match status" value="1"/>
</dbReference>
<feature type="transmembrane region" description="Helical" evidence="8">
    <location>
        <begin position="292"/>
        <end position="314"/>
    </location>
</feature>
<dbReference type="SUPFAM" id="SSF103473">
    <property type="entry name" value="MFS general substrate transporter"/>
    <property type="match status" value="1"/>
</dbReference>
<dbReference type="Pfam" id="PF00083">
    <property type="entry name" value="Sugar_tr"/>
    <property type="match status" value="1"/>
</dbReference>
<evidence type="ECO:0000256" key="6">
    <source>
        <dbReference type="ARBA" id="ARBA00023136"/>
    </source>
</evidence>
<sequence>MPPAQVTDLPDVEEEVAPQGVRNTSLRANWRIIAVTLYMGISLFEYGFDKGAIAGFQAMPGFLQVFGYQTPSGGWNIHSTPQQIISSFMILGAFIGAMLTGPVGAHLGRRHSMMLSSLLVIIAIVIMTVTTSFGALYFSRLLCGIGNGFLLNFSMVYLQESAPPYMRGLCFGVVTCWITIGTTIGMIVNKATADMMSREAYQIPLYACFPAPAILILTLPLLHESPRWLLNHGRAEEALCSLRFLRKGAYDEVALQQEFEEMKAIAAREAETQKDWRLIFELFRGTNLRRTIICVGVGTANAGVGAMFILAFGTYFFKTAEIGDPFLWTIISNCVGLAGLMLTWVFVARVGRRQLILIGCLLCTFCMLVMGVLYTVTGLSIHHAGIGLIVTTSVYLFGFNFGLEPYVYLVAGEMPAQNLRAYTMGLASGTSFVFAWLCAFTTPYFINKSNLNWGPKYGYVWFVSGLIVSAFVYFMLPEVRGRTLEEIDEMFRNKVPTRDFKKYVCVEIEEARERALANAHAFGKEQLMEDKPEPAHVENALKA</sequence>
<keyword evidence="5 8" id="KW-1133">Transmembrane helix</keyword>
<keyword evidence="6 8" id="KW-0472">Membrane</keyword>
<feature type="transmembrane region" description="Helical" evidence="8">
    <location>
        <begin position="200"/>
        <end position="222"/>
    </location>
</feature>
<proteinExistence type="inferred from homology"/>
<evidence type="ECO:0000313" key="10">
    <source>
        <dbReference type="EMBL" id="KAG7293460.1"/>
    </source>
</evidence>
<name>A0AAD4I4Q3_9PEZI</name>
<feature type="transmembrane region" description="Helical" evidence="8">
    <location>
        <begin position="169"/>
        <end position="188"/>
    </location>
</feature>
<evidence type="ECO:0000256" key="2">
    <source>
        <dbReference type="ARBA" id="ARBA00010992"/>
    </source>
</evidence>
<evidence type="ECO:0000313" key="11">
    <source>
        <dbReference type="Proteomes" id="UP001197093"/>
    </source>
</evidence>
<dbReference type="InterPro" id="IPR003663">
    <property type="entry name" value="Sugar/inositol_transpt"/>
</dbReference>
<dbReference type="InterPro" id="IPR005829">
    <property type="entry name" value="Sugar_transporter_CS"/>
</dbReference>
<dbReference type="PANTHER" id="PTHR48022:SF10">
    <property type="entry name" value="MAJOR FACILITATOR SUPERFAMILY (MFS) PROFILE DOMAIN-CONTAINING PROTEIN"/>
    <property type="match status" value="1"/>
</dbReference>
<evidence type="ECO:0000256" key="5">
    <source>
        <dbReference type="ARBA" id="ARBA00022989"/>
    </source>
</evidence>
<dbReference type="InterPro" id="IPR036259">
    <property type="entry name" value="MFS_trans_sf"/>
</dbReference>
<dbReference type="InterPro" id="IPR050360">
    <property type="entry name" value="MFS_Sugar_Transporters"/>
</dbReference>
<evidence type="ECO:0000259" key="9">
    <source>
        <dbReference type="PROSITE" id="PS50850"/>
    </source>
</evidence>
<dbReference type="InterPro" id="IPR020846">
    <property type="entry name" value="MFS_dom"/>
</dbReference>
<keyword evidence="11" id="KW-1185">Reference proteome</keyword>
<protein>
    <recommendedName>
        <fullName evidence="9">Major facilitator superfamily (MFS) profile domain-containing protein</fullName>
    </recommendedName>
</protein>
<dbReference type="EMBL" id="JAHCVI010000001">
    <property type="protein sequence ID" value="KAG7293460.1"/>
    <property type="molecule type" value="Genomic_DNA"/>
</dbReference>
<evidence type="ECO:0000256" key="1">
    <source>
        <dbReference type="ARBA" id="ARBA00004141"/>
    </source>
</evidence>
<dbReference type="PROSITE" id="PS00217">
    <property type="entry name" value="SUGAR_TRANSPORT_2"/>
    <property type="match status" value="1"/>
</dbReference>
<keyword evidence="3 7" id="KW-0813">Transport</keyword>
<organism evidence="10 11">
    <name type="scientific">Staphylotrichum longicolle</name>
    <dbReference type="NCBI Taxonomy" id="669026"/>
    <lineage>
        <taxon>Eukaryota</taxon>
        <taxon>Fungi</taxon>
        <taxon>Dikarya</taxon>
        <taxon>Ascomycota</taxon>
        <taxon>Pezizomycotina</taxon>
        <taxon>Sordariomycetes</taxon>
        <taxon>Sordariomycetidae</taxon>
        <taxon>Sordariales</taxon>
        <taxon>Chaetomiaceae</taxon>
        <taxon>Staphylotrichum</taxon>
    </lineage>
</organism>
<evidence type="ECO:0000256" key="4">
    <source>
        <dbReference type="ARBA" id="ARBA00022692"/>
    </source>
</evidence>
<dbReference type="Proteomes" id="UP001197093">
    <property type="component" value="Unassembled WGS sequence"/>
</dbReference>
<dbReference type="Gene3D" id="1.20.1250.20">
    <property type="entry name" value="MFS general substrate transporter like domains"/>
    <property type="match status" value="1"/>
</dbReference>
<accession>A0AAD4I4Q3</accession>
<dbReference type="InterPro" id="IPR005828">
    <property type="entry name" value="MFS_sugar_transport-like"/>
</dbReference>
<dbReference type="GO" id="GO:0005351">
    <property type="term" value="F:carbohydrate:proton symporter activity"/>
    <property type="evidence" value="ECO:0007669"/>
    <property type="project" value="TreeGrafter"/>
</dbReference>
<evidence type="ECO:0000256" key="3">
    <source>
        <dbReference type="ARBA" id="ARBA00022448"/>
    </source>
</evidence>
<feature type="transmembrane region" description="Helical" evidence="8">
    <location>
        <begin position="326"/>
        <end position="348"/>
    </location>
</feature>
<feature type="transmembrane region" description="Helical" evidence="8">
    <location>
        <begin position="458"/>
        <end position="476"/>
    </location>
</feature>
<dbReference type="AlphaFoldDB" id="A0AAD4I4Q3"/>
<evidence type="ECO:0000256" key="7">
    <source>
        <dbReference type="RuleBase" id="RU003346"/>
    </source>
</evidence>